<name>A0A1Y3BDG2_EURMA</name>
<protein>
    <submittedName>
        <fullName evidence="1">Uncharacterized protein</fullName>
    </submittedName>
</protein>
<reference evidence="1 2" key="1">
    <citation type="submission" date="2017-03" db="EMBL/GenBank/DDBJ databases">
        <title>Genome Survey of Euroglyphus maynei.</title>
        <authorList>
            <person name="Arlian L.G."/>
            <person name="Morgan M.S."/>
            <person name="Rider S.D."/>
        </authorList>
    </citation>
    <scope>NUCLEOTIDE SEQUENCE [LARGE SCALE GENOMIC DNA]</scope>
    <source>
        <strain evidence="1">Arlian Lab</strain>
        <tissue evidence="1">Whole body</tissue>
    </source>
</reference>
<organism evidence="1 2">
    <name type="scientific">Euroglyphus maynei</name>
    <name type="common">Mayne's house dust mite</name>
    <dbReference type="NCBI Taxonomy" id="6958"/>
    <lineage>
        <taxon>Eukaryota</taxon>
        <taxon>Metazoa</taxon>
        <taxon>Ecdysozoa</taxon>
        <taxon>Arthropoda</taxon>
        <taxon>Chelicerata</taxon>
        <taxon>Arachnida</taxon>
        <taxon>Acari</taxon>
        <taxon>Acariformes</taxon>
        <taxon>Sarcoptiformes</taxon>
        <taxon>Astigmata</taxon>
        <taxon>Psoroptidia</taxon>
        <taxon>Analgoidea</taxon>
        <taxon>Pyroglyphidae</taxon>
        <taxon>Pyroglyphinae</taxon>
        <taxon>Euroglyphus</taxon>
    </lineage>
</organism>
<sequence length="71" mass="8007">MVICDNVHHHIQPHIEQQQQQNLHLRHDSVPCNSTLYGRFLPLFVSFLSESSAFVGGLHITSVTVDASGRR</sequence>
<dbReference type="EMBL" id="MUJZ01028902">
    <property type="protein sequence ID" value="OTF78227.1"/>
    <property type="molecule type" value="Genomic_DNA"/>
</dbReference>
<keyword evidence="2" id="KW-1185">Reference proteome</keyword>
<comment type="caution">
    <text evidence="1">The sequence shown here is derived from an EMBL/GenBank/DDBJ whole genome shotgun (WGS) entry which is preliminary data.</text>
</comment>
<evidence type="ECO:0000313" key="1">
    <source>
        <dbReference type="EMBL" id="OTF78227.1"/>
    </source>
</evidence>
<accession>A0A1Y3BDG2</accession>
<gene>
    <name evidence="1" type="ORF">BLA29_002819</name>
</gene>
<dbReference type="AlphaFoldDB" id="A0A1Y3BDG2"/>
<dbReference type="Proteomes" id="UP000194236">
    <property type="component" value="Unassembled WGS sequence"/>
</dbReference>
<evidence type="ECO:0000313" key="2">
    <source>
        <dbReference type="Proteomes" id="UP000194236"/>
    </source>
</evidence>
<proteinExistence type="predicted"/>